<dbReference type="SUPFAM" id="SSF53474">
    <property type="entry name" value="alpha/beta-Hydrolases"/>
    <property type="match status" value="1"/>
</dbReference>
<dbReference type="Gene3D" id="3.40.50.1820">
    <property type="entry name" value="alpha/beta hydrolase"/>
    <property type="match status" value="1"/>
</dbReference>
<keyword evidence="2" id="KW-1185">Reference proteome</keyword>
<protein>
    <recommendedName>
        <fullName evidence="3">AB hydrolase-1 domain-containing protein</fullName>
    </recommendedName>
</protein>
<dbReference type="AlphaFoldDB" id="A0A6A5RJA3"/>
<evidence type="ECO:0000313" key="1">
    <source>
        <dbReference type="EMBL" id="KAF1927330.1"/>
    </source>
</evidence>
<dbReference type="OrthoDB" id="284184at2759"/>
<name>A0A6A5RJA3_9PLEO</name>
<evidence type="ECO:0008006" key="3">
    <source>
        <dbReference type="Google" id="ProtNLM"/>
    </source>
</evidence>
<organism evidence="1 2">
    <name type="scientific">Didymella exigua CBS 183.55</name>
    <dbReference type="NCBI Taxonomy" id="1150837"/>
    <lineage>
        <taxon>Eukaryota</taxon>
        <taxon>Fungi</taxon>
        <taxon>Dikarya</taxon>
        <taxon>Ascomycota</taxon>
        <taxon>Pezizomycotina</taxon>
        <taxon>Dothideomycetes</taxon>
        <taxon>Pleosporomycetidae</taxon>
        <taxon>Pleosporales</taxon>
        <taxon>Pleosporineae</taxon>
        <taxon>Didymellaceae</taxon>
        <taxon>Didymella</taxon>
    </lineage>
</organism>
<evidence type="ECO:0000313" key="2">
    <source>
        <dbReference type="Proteomes" id="UP000800082"/>
    </source>
</evidence>
<sequence length="238" mass="27309">MSLYVTKQLKQRQAEVSALIEKAQSKTSTVNQHTTSSSRWSSTSAASRLYNHYPDRVVGLINLNVPYMLPTGDHFDLEKLNTMTKEHVGAALFSYWQVCADEHGHKLLYDNLERTFRAQHVEHHIMADLGTVPGAMKDYLINEHSLRKYAQDPQFKKTFIDRMTRDGLEGPQCWCRAVVMNYQSTSDKELPWDRMVVKVPALYIGTKDDPVCRSEIMASYKKQLLQQLEEADMVDAAH</sequence>
<reference evidence="1" key="1">
    <citation type="journal article" date="2020" name="Stud. Mycol.">
        <title>101 Dothideomycetes genomes: a test case for predicting lifestyles and emergence of pathogens.</title>
        <authorList>
            <person name="Haridas S."/>
            <person name="Albert R."/>
            <person name="Binder M."/>
            <person name="Bloem J."/>
            <person name="Labutti K."/>
            <person name="Salamov A."/>
            <person name="Andreopoulos B."/>
            <person name="Baker S."/>
            <person name="Barry K."/>
            <person name="Bills G."/>
            <person name="Bluhm B."/>
            <person name="Cannon C."/>
            <person name="Castanera R."/>
            <person name="Culley D."/>
            <person name="Daum C."/>
            <person name="Ezra D."/>
            <person name="Gonzalez J."/>
            <person name="Henrissat B."/>
            <person name="Kuo A."/>
            <person name="Liang C."/>
            <person name="Lipzen A."/>
            <person name="Lutzoni F."/>
            <person name="Magnuson J."/>
            <person name="Mondo S."/>
            <person name="Nolan M."/>
            <person name="Ohm R."/>
            <person name="Pangilinan J."/>
            <person name="Park H.-J."/>
            <person name="Ramirez L."/>
            <person name="Alfaro M."/>
            <person name="Sun H."/>
            <person name="Tritt A."/>
            <person name="Yoshinaga Y."/>
            <person name="Zwiers L.-H."/>
            <person name="Turgeon B."/>
            <person name="Goodwin S."/>
            <person name="Spatafora J."/>
            <person name="Crous P."/>
            <person name="Grigoriev I."/>
        </authorList>
    </citation>
    <scope>NUCLEOTIDE SEQUENCE</scope>
    <source>
        <strain evidence="1">CBS 183.55</strain>
    </source>
</reference>
<proteinExistence type="predicted"/>
<dbReference type="GeneID" id="54353525"/>
<accession>A0A6A5RJA3</accession>
<dbReference type="EMBL" id="ML978972">
    <property type="protein sequence ID" value="KAF1927330.1"/>
    <property type="molecule type" value="Genomic_DNA"/>
</dbReference>
<gene>
    <name evidence="1" type="ORF">M421DRAFT_6119</name>
</gene>
<dbReference type="InterPro" id="IPR029058">
    <property type="entry name" value="AB_hydrolase_fold"/>
</dbReference>
<dbReference type="RefSeq" id="XP_033447582.1">
    <property type="nucleotide sequence ID" value="XM_033595858.1"/>
</dbReference>
<dbReference type="Proteomes" id="UP000800082">
    <property type="component" value="Unassembled WGS sequence"/>
</dbReference>